<gene>
    <name evidence="2" type="ORF">NTEN_LOCUS10710</name>
</gene>
<evidence type="ECO:0000313" key="2">
    <source>
        <dbReference type="EMBL" id="CAB0005233.1"/>
    </source>
</evidence>
<feature type="non-terminal residue" evidence="2">
    <location>
        <position position="99"/>
    </location>
</feature>
<dbReference type="EMBL" id="CADCXU010016021">
    <property type="protein sequence ID" value="CAB0005233.1"/>
    <property type="molecule type" value="Genomic_DNA"/>
</dbReference>
<dbReference type="OrthoDB" id="6607175at2759"/>
<organism evidence="2 3">
    <name type="scientific">Nesidiocoris tenuis</name>
    <dbReference type="NCBI Taxonomy" id="355587"/>
    <lineage>
        <taxon>Eukaryota</taxon>
        <taxon>Metazoa</taxon>
        <taxon>Ecdysozoa</taxon>
        <taxon>Arthropoda</taxon>
        <taxon>Hexapoda</taxon>
        <taxon>Insecta</taxon>
        <taxon>Pterygota</taxon>
        <taxon>Neoptera</taxon>
        <taxon>Paraneoptera</taxon>
        <taxon>Hemiptera</taxon>
        <taxon>Heteroptera</taxon>
        <taxon>Panheteroptera</taxon>
        <taxon>Cimicomorpha</taxon>
        <taxon>Miridae</taxon>
        <taxon>Dicyphina</taxon>
        <taxon>Nesidiocoris</taxon>
    </lineage>
</organism>
<name>A0A6H5GPC3_9HEMI</name>
<accession>A0A6H5GPC3</accession>
<proteinExistence type="predicted"/>
<feature type="region of interest" description="Disordered" evidence="1">
    <location>
        <begin position="48"/>
        <end position="72"/>
    </location>
</feature>
<keyword evidence="3" id="KW-1185">Reference proteome</keyword>
<evidence type="ECO:0000313" key="3">
    <source>
        <dbReference type="Proteomes" id="UP000479000"/>
    </source>
</evidence>
<dbReference type="AlphaFoldDB" id="A0A6H5GPC3"/>
<protein>
    <submittedName>
        <fullName evidence="2">Uncharacterized protein</fullName>
    </submittedName>
</protein>
<evidence type="ECO:0000256" key="1">
    <source>
        <dbReference type="SAM" id="MobiDB-lite"/>
    </source>
</evidence>
<dbReference type="Proteomes" id="UP000479000">
    <property type="component" value="Unassembled WGS sequence"/>
</dbReference>
<reference evidence="2 3" key="1">
    <citation type="submission" date="2020-02" db="EMBL/GenBank/DDBJ databases">
        <authorList>
            <person name="Ferguson B K."/>
        </authorList>
    </citation>
    <scope>NUCLEOTIDE SEQUENCE [LARGE SCALE GENOMIC DNA]</scope>
</reference>
<sequence length="99" mass="10857">MSKRDRRQIYSINDDSSGIEIKAEDDPIKVGNLLNRHFTTIGEKLAGSIDRSSDSEEPMNDHTSACTSDDPFHRINSSDVTKIIESLRGGSCPGFDGVT</sequence>